<proteinExistence type="predicted"/>
<feature type="compositionally biased region" description="Basic and acidic residues" evidence="1">
    <location>
        <begin position="76"/>
        <end position="90"/>
    </location>
</feature>
<evidence type="ECO:0000313" key="2">
    <source>
        <dbReference type="EMBL" id="ETR68146.1"/>
    </source>
</evidence>
<name>A0A1V1P049_9BACT</name>
<comment type="caution">
    <text evidence="2">The sequence shown here is derived from an EMBL/GenBank/DDBJ whole genome shotgun (WGS) entry which is preliminary data.</text>
</comment>
<organism evidence="2 3">
    <name type="scientific">Candidatus Magnetoglobus multicellularis str. Araruama</name>
    <dbReference type="NCBI Taxonomy" id="890399"/>
    <lineage>
        <taxon>Bacteria</taxon>
        <taxon>Pseudomonadati</taxon>
        <taxon>Thermodesulfobacteriota</taxon>
        <taxon>Desulfobacteria</taxon>
        <taxon>Desulfobacterales</taxon>
        <taxon>Desulfobacteraceae</taxon>
        <taxon>Candidatus Magnetoglobus</taxon>
    </lineage>
</organism>
<evidence type="ECO:0000313" key="3">
    <source>
        <dbReference type="Proteomes" id="UP000189670"/>
    </source>
</evidence>
<accession>A0A1V1P049</accession>
<sequence>MKFIDWLKSGQMFLKTSKTTYQILYVKGQPVNNMSKRIQEISLLIVLLQEMNKIKAMLNEHAKNRKENSPTSEALVKFDEPKESINMEKK</sequence>
<gene>
    <name evidence="2" type="ORF">OMM_10828</name>
</gene>
<evidence type="ECO:0000256" key="1">
    <source>
        <dbReference type="SAM" id="MobiDB-lite"/>
    </source>
</evidence>
<dbReference type="Proteomes" id="UP000189670">
    <property type="component" value="Unassembled WGS sequence"/>
</dbReference>
<dbReference type="AlphaFoldDB" id="A0A1V1P049"/>
<dbReference type="EMBL" id="ATBP01001057">
    <property type="protein sequence ID" value="ETR68146.1"/>
    <property type="molecule type" value="Genomic_DNA"/>
</dbReference>
<reference evidence="3" key="1">
    <citation type="submission" date="2012-11" db="EMBL/GenBank/DDBJ databases">
        <authorList>
            <person name="Lucero-Rivera Y.E."/>
            <person name="Tovar-Ramirez D."/>
        </authorList>
    </citation>
    <scope>NUCLEOTIDE SEQUENCE [LARGE SCALE GENOMIC DNA]</scope>
    <source>
        <strain evidence="3">Araruama</strain>
    </source>
</reference>
<protein>
    <submittedName>
        <fullName evidence="2">Uncharacterized protein</fullName>
    </submittedName>
</protein>
<feature type="region of interest" description="Disordered" evidence="1">
    <location>
        <begin position="62"/>
        <end position="90"/>
    </location>
</feature>